<proteinExistence type="predicted"/>
<gene>
    <name evidence="7" type="ORF">PHATRDRAFT_37291</name>
</gene>
<protein>
    <recommendedName>
        <fullName evidence="9">Exosome complex component CSL4 C-terminal domain-containing protein</fullName>
    </recommendedName>
</protein>
<dbReference type="Pfam" id="PF14382">
    <property type="entry name" value="ECR1_N"/>
    <property type="match status" value="1"/>
</dbReference>
<dbReference type="GO" id="GO:0000176">
    <property type="term" value="C:nuclear exosome (RNase complex)"/>
    <property type="evidence" value="ECO:0007669"/>
    <property type="project" value="TreeGrafter"/>
</dbReference>
<dbReference type="Proteomes" id="UP000000759">
    <property type="component" value="Chromosome 12"/>
</dbReference>
<dbReference type="GO" id="GO:0005730">
    <property type="term" value="C:nucleolus"/>
    <property type="evidence" value="ECO:0007669"/>
    <property type="project" value="UniProtKB-SubCell"/>
</dbReference>
<accession>B7G2P0</accession>
<dbReference type="OrthoDB" id="440760at2759"/>
<dbReference type="InterPro" id="IPR025721">
    <property type="entry name" value="Exosome_cplx_N_dom"/>
</dbReference>
<dbReference type="eggNOG" id="KOG3409">
    <property type="taxonomic scope" value="Eukaryota"/>
</dbReference>
<dbReference type="GO" id="GO:0003723">
    <property type="term" value="F:RNA binding"/>
    <property type="evidence" value="ECO:0007669"/>
    <property type="project" value="InterPro"/>
</dbReference>
<reference evidence="8" key="2">
    <citation type="submission" date="2008-08" db="EMBL/GenBank/DDBJ databases">
        <authorList>
            <consortium name="Diatom Consortium"/>
            <person name="Grigoriev I."/>
            <person name="Grimwood J."/>
            <person name="Kuo A."/>
            <person name="Otillar R.P."/>
            <person name="Salamov A."/>
            <person name="Detter J.C."/>
            <person name="Lindquist E."/>
            <person name="Shapiro H."/>
            <person name="Lucas S."/>
            <person name="Glavina del Rio T."/>
            <person name="Pitluck S."/>
            <person name="Rokhsar D."/>
            <person name="Bowler C."/>
        </authorList>
    </citation>
    <scope>GENOME REANNOTATION</scope>
    <source>
        <strain evidence="8">CCAP 1055/1</strain>
    </source>
</reference>
<dbReference type="Gene3D" id="2.40.50.140">
    <property type="entry name" value="Nucleic acid-binding proteins"/>
    <property type="match status" value="1"/>
</dbReference>
<dbReference type="KEGG" id="pti:PHATRDRAFT_37291"/>
<evidence type="ECO:0000313" key="8">
    <source>
        <dbReference type="Proteomes" id="UP000000759"/>
    </source>
</evidence>
<dbReference type="SUPFAM" id="SSF50249">
    <property type="entry name" value="Nucleic acid-binding proteins"/>
    <property type="match status" value="1"/>
</dbReference>
<dbReference type="GO" id="GO:0006396">
    <property type="term" value="P:RNA processing"/>
    <property type="evidence" value="ECO:0007669"/>
    <property type="project" value="InterPro"/>
</dbReference>
<evidence type="ECO:0000256" key="2">
    <source>
        <dbReference type="ARBA" id="ARBA00022490"/>
    </source>
</evidence>
<reference evidence="7 8" key="1">
    <citation type="journal article" date="2008" name="Nature">
        <title>The Phaeodactylum genome reveals the evolutionary history of diatom genomes.</title>
        <authorList>
            <person name="Bowler C."/>
            <person name="Allen A.E."/>
            <person name="Badger J.H."/>
            <person name="Grimwood J."/>
            <person name="Jabbari K."/>
            <person name="Kuo A."/>
            <person name="Maheswari U."/>
            <person name="Martens C."/>
            <person name="Maumus F."/>
            <person name="Otillar R.P."/>
            <person name="Rayko E."/>
            <person name="Salamov A."/>
            <person name="Vandepoele K."/>
            <person name="Beszteri B."/>
            <person name="Gruber A."/>
            <person name="Heijde M."/>
            <person name="Katinka M."/>
            <person name="Mock T."/>
            <person name="Valentin K."/>
            <person name="Verret F."/>
            <person name="Berges J.A."/>
            <person name="Brownlee C."/>
            <person name="Cadoret J.P."/>
            <person name="Chiovitti A."/>
            <person name="Choi C.J."/>
            <person name="Coesel S."/>
            <person name="De Martino A."/>
            <person name="Detter J.C."/>
            <person name="Durkin C."/>
            <person name="Falciatore A."/>
            <person name="Fournet J."/>
            <person name="Haruta M."/>
            <person name="Huysman M.J."/>
            <person name="Jenkins B.D."/>
            <person name="Jiroutova K."/>
            <person name="Jorgensen R.E."/>
            <person name="Joubert Y."/>
            <person name="Kaplan A."/>
            <person name="Kroger N."/>
            <person name="Kroth P.G."/>
            <person name="La Roche J."/>
            <person name="Lindquist E."/>
            <person name="Lommer M."/>
            <person name="Martin-Jezequel V."/>
            <person name="Lopez P.J."/>
            <person name="Lucas S."/>
            <person name="Mangogna M."/>
            <person name="McGinnis K."/>
            <person name="Medlin L.K."/>
            <person name="Montsant A."/>
            <person name="Oudot-Le Secq M.P."/>
            <person name="Napoli C."/>
            <person name="Obornik M."/>
            <person name="Parker M.S."/>
            <person name="Petit J.L."/>
            <person name="Porcel B.M."/>
            <person name="Poulsen N."/>
            <person name="Robison M."/>
            <person name="Rychlewski L."/>
            <person name="Rynearson T.A."/>
            <person name="Schmutz J."/>
            <person name="Shapiro H."/>
            <person name="Siaut M."/>
            <person name="Stanley M."/>
            <person name="Sussman M.R."/>
            <person name="Taylor A.R."/>
            <person name="Vardi A."/>
            <person name="von Dassow P."/>
            <person name="Vyverman W."/>
            <person name="Willis A."/>
            <person name="Wyrwicz L.S."/>
            <person name="Rokhsar D.S."/>
            <person name="Weissenbach J."/>
            <person name="Armbrust E.V."/>
            <person name="Green B.R."/>
            <person name="Van de Peer Y."/>
            <person name="Grigoriev I.V."/>
        </authorList>
    </citation>
    <scope>NUCLEOTIDE SEQUENCE [LARGE SCALE GENOMIC DNA]</scope>
    <source>
        <strain evidence="7 8">CCAP 1055/1</strain>
    </source>
</reference>
<keyword evidence="3" id="KW-0271">Exosome</keyword>
<name>B7G2P0_PHATC</name>
<dbReference type="EMBL" id="CM000614">
    <property type="protein sequence ID" value="EEC47337.1"/>
    <property type="molecule type" value="Genomic_DNA"/>
</dbReference>
<dbReference type="Pfam" id="PF10447">
    <property type="entry name" value="EXOSC1"/>
    <property type="match status" value="1"/>
</dbReference>
<comment type="subcellular location">
    <subcellularLocation>
        <location evidence="1">Nucleus</location>
        <location evidence="1">Nucleolus</location>
    </subcellularLocation>
</comment>
<dbReference type="GeneID" id="7202053"/>
<dbReference type="FunCoup" id="B7G2P0">
    <property type="interactions" value="332"/>
</dbReference>
<keyword evidence="2" id="KW-0963">Cytoplasm</keyword>
<sequence>MVTPAEGLGPPVARTSVAPTLRYVLGSTVVPGDRLGTIRQIQPGPGTYVRAGHVYASTTGTLSVSSSEAAVAATATATSSAKPTTTTTTTSAPEDALVWAIVQARSSQGPASTTVLTVGRVVLARVVRITRQQAVLEILAADGVTTATATLLHRPEGAIHREDVRDGPSEPIRMQDSFLPGDLVLARVLSLGDSRRYYLTTAEPELGVLHALSRKSGKPMRPTSWKEMACPETGTTEPRKCARPREIP</sequence>
<dbReference type="PANTHER" id="PTHR12686:SF8">
    <property type="entry name" value="EXOSOME COMPLEX COMPONENT CSL4"/>
    <property type="match status" value="1"/>
</dbReference>
<keyword evidence="8" id="KW-1185">Reference proteome</keyword>
<feature type="domain" description="Exosome complex component N-terminal" evidence="6">
    <location>
        <begin position="29"/>
        <end position="64"/>
    </location>
</feature>
<evidence type="ECO:0008006" key="9">
    <source>
        <dbReference type="Google" id="ProtNLM"/>
    </source>
</evidence>
<dbReference type="HOGENOM" id="CLU_067135_3_0_1"/>
<dbReference type="InterPro" id="IPR012340">
    <property type="entry name" value="NA-bd_OB-fold"/>
</dbReference>
<dbReference type="InterPro" id="IPR039771">
    <property type="entry name" value="Csl4"/>
</dbReference>
<feature type="compositionally biased region" description="Basic and acidic residues" evidence="4">
    <location>
        <begin position="237"/>
        <end position="248"/>
    </location>
</feature>
<dbReference type="RefSeq" id="XP_002181414.1">
    <property type="nucleotide sequence ID" value="XM_002181378.1"/>
</dbReference>
<feature type="domain" description="Exosome complex component CSL4 C-terminal" evidence="5">
    <location>
        <begin position="118"/>
        <end position="144"/>
    </location>
</feature>
<evidence type="ECO:0000259" key="6">
    <source>
        <dbReference type="Pfam" id="PF14382"/>
    </source>
</evidence>
<evidence type="ECO:0000256" key="1">
    <source>
        <dbReference type="ARBA" id="ARBA00004604"/>
    </source>
</evidence>
<dbReference type="AlphaFoldDB" id="B7G2P0"/>
<evidence type="ECO:0000259" key="5">
    <source>
        <dbReference type="Pfam" id="PF10447"/>
    </source>
</evidence>
<dbReference type="GO" id="GO:0005737">
    <property type="term" value="C:cytoplasm"/>
    <property type="evidence" value="ECO:0007669"/>
    <property type="project" value="TreeGrafter"/>
</dbReference>
<dbReference type="PANTHER" id="PTHR12686">
    <property type="entry name" value="3'-5' EXORIBONUCLEASE CSL4-RELATED"/>
    <property type="match status" value="1"/>
</dbReference>
<dbReference type="OMA" id="RCLITHV"/>
<dbReference type="STRING" id="556484.B7G2P0"/>
<feature type="region of interest" description="Disordered" evidence="4">
    <location>
        <begin position="215"/>
        <end position="248"/>
    </location>
</feature>
<evidence type="ECO:0000313" key="7">
    <source>
        <dbReference type="EMBL" id="EEC47337.1"/>
    </source>
</evidence>
<evidence type="ECO:0000256" key="4">
    <source>
        <dbReference type="SAM" id="MobiDB-lite"/>
    </source>
</evidence>
<dbReference type="SUPFAM" id="SSF110324">
    <property type="entry name" value="Ribosomal L27 protein-like"/>
    <property type="match status" value="1"/>
</dbReference>
<organism evidence="7 8">
    <name type="scientific">Phaeodactylum tricornutum (strain CCAP 1055/1)</name>
    <dbReference type="NCBI Taxonomy" id="556484"/>
    <lineage>
        <taxon>Eukaryota</taxon>
        <taxon>Sar</taxon>
        <taxon>Stramenopiles</taxon>
        <taxon>Ochrophyta</taxon>
        <taxon>Bacillariophyta</taxon>
        <taxon>Bacillariophyceae</taxon>
        <taxon>Bacillariophycidae</taxon>
        <taxon>Naviculales</taxon>
        <taxon>Phaeodactylaceae</taxon>
        <taxon>Phaeodactylum</taxon>
    </lineage>
</organism>
<dbReference type="PaxDb" id="2850-Phatr37291"/>
<evidence type="ECO:0000256" key="3">
    <source>
        <dbReference type="ARBA" id="ARBA00022835"/>
    </source>
</evidence>
<dbReference type="InParanoid" id="B7G2P0"/>
<dbReference type="InterPro" id="IPR019495">
    <property type="entry name" value="EXOSC1_C"/>
</dbReference>
<dbReference type="Gene3D" id="2.40.50.100">
    <property type="match status" value="1"/>
</dbReference>